<dbReference type="EMBL" id="CP037940">
    <property type="protein sequence ID" value="QBO35534.1"/>
    <property type="molecule type" value="Genomic_DNA"/>
</dbReference>
<evidence type="ECO:0000259" key="3">
    <source>
        <dbReference type="Pfam" id="PF06458"/>
    </source>
</evidence>
<organism evidence="4 5">
    <name type="scientific">Periweissella cryptocerci</name>
    <dbReference type="NCBI Taxonomy" id="2506420"/>
    <lineage>
        <taxon>Bacteria</taxon>
        <taxon>Bacillati</taxon>
        <taxon>Bacillota</taxon>
        <taxon>Bacilli</taxon>
        <taxon>Lactobacillales</taxon>
        <taxon>Lactobacillaceae</taxon>
        <taxon>Periweissella</taxon>
    </lineage>
</organism>
<protein>
    <recommendedName>
        <fullName evidence="3">MucBP domain-containing protein</fullName>
    </recommendedName>
</protein>
<gene>
    <name evidence="4" type="ORF">EQG49_03210</name>
</gene>
<reference evidence="5" key="1">
    <citation type="submission" date="2019-03" db="EMBL/GenBank/DDBJ databases">
        <title>Weissella sp. 26KH-42 Genome sequencing.</title>
        <authorList>
            <person name="Heo J."/>
            <person name="Kim S.-J."/>
            <person name="Kim J.-S."/>
            <person name="Hong S.-B."/>
            <person name="Kwon S.-W."/>
        </authorList>
    </citation>
    <scope>NUCLEOTIDE SEQUENCE [LARGE SCALE GENOMIC DNA]</scope>
    <source>
        <strain evidence="5">26KH-42</strain>
    </source>
</reference>
<dbReference type="Proteomes" id="UP000292886">
    <property type="component" value="Chromosome"/>
</dbReference>
<evidence type="ECO:0000313" key="4">
    <source>
        <dbReference type="EMBL" id="QBO35534.1"/>
    </source>
</evidence>
<sequence>MKTQKIISKVLLSAMLAGAFVGAPLQNGRILGQETAASAATKDIKVTDGAKLTDGTYFVSFSNYKNGTDDPSASMNKYLISPAKIEINGQSTKVTMLMTDDANKLLTHYTMGETKETQIEGVKTAVGFEITIPTTLLSKRIVTSMTYEMKPGTTHTPFADLQFDKFATYSMAFLKGVSGDEQSMASSFFDKGALVTPATEGGYNVSLTTDIDKGWFVDDEPIKLDIPGVPVTSTLNADGQQVLTWHADSMADLLKLQQMKMTINIDFGSPYHETYDVRLGMDYANVNVMIKGTDADKTDKLVYPNGKMITAPTYAHYKLQGNSTYTVAGSGDVTFTYVPNNYKLTVKYVDEKGKTIKSATTSTQQYKTTKKVSAPSIKGYAKPTTSNTVTFDGNKTVTFAYKAKSYKLTVKHVDKKTGKVIKTEKLTKKFGTKVNLGKKNLKGYKKTTKSYTVTGKQTITIKYAAKKYKKVTVKYVNQKGKQIAKSKKVTVAKNTKETFKPKKIKKYKTPKKKVVTIKNHKTIIFTYKHK</sequence>
<name>A0A4P6YS72_9LACO</name>
<feature type="domain" description="MucBP" evidence="3">
    <location>
        <begin position="343"/>
        <end position="402"/>
    </location>
</feature>
<feature type="domain" description="MucBP" evidence="3">
    <location>
        <begin position="470"/>
        <end position="528"/>
    </location>
</feature>
<dbReference type="InterPro" id="IPR037250">
    <property type="entry name" value="NEAT_dom_sf"/>
</dbReference>
<keyword evidence="5" id="KW-1185">Reference proteome</keyword>
<feature type="chain" id="PRO_5038852373" description="MucBP domain-containing protein" evidence="2">
    <location>
        <begin position="20"/>
        <end position="530"/>
    </location>
</feature>
<dbReference type="Gene3D" id="3.10.20.320">
    <property type="entry name" value="Putative peptidoglycan bound protein (lpxtg motif)"/>
    <property type="match status" value="1"/>
</dbReference>
<dbReference type="Pfam" id="PF06458">
    <property type="entry name" value="MucBP"/>
    <property type="match status" value="3"/>
</dbReference>
<dbReference type="OrthoDB" id="283370at2"/>
<feature type="signal peptide" evidence="2">
    <location>
        <begin position="1"/>
        <end position="19"/>
    </location>
</feature>
<keyword evidence="1" id="KW-0677">Repeat</keyword>
<evidence type="ECO:0000256" key="2">
    <source>
        <dbReference type="SAM" id="SignalP"/>
    </source>
</evidence>
<evidence type="ECO:0000313" key="5">
    <source>
        <dbReference type="Proteomes" id="UP000292886"/>
    </source>
</evidence>
<dbReference type="AlphaFoldDB" id="A0A4P6YS72"/>
<proteinExistence type="predicted"/>
<dbReference type="Gene3D" id="2.60.40.1850">
    <property type="match status" value="2"/>
</dbReference>
<keyword evidence="2" id="KW-0732">Signal</keyword>
<evidence type="ECO:0000256" key="1">
    <source>
        <dbReference type="ARBA" id="ARBA00022737"/>
    </source>
</evidence>
<dbReference type="KEGG" id="wei:EQG49_03210"/>
<dbReference type="InterPro" id="IPR009459">
    <property type="entry name" value="MucBP_dom"/>
</dbReference>
<accession>A0A4P6YS72</accession>
<dbReference type="SUPFAM" id="SSF158911">
    <property type="entry name" value="NEAT domain-like"/>
    <property type="match status" value="1"/>
</dbReference>
<dbReference type="RefSeq" id="WP_133362613.1">
    <property type="nucleotide sequence ID" value="NZ_CP037940.1"/>
</dbReference>
<feature type="domain" description="MucBP" evidence="3">
    <location>
        <begin position="407"/>
        <end position="463"/>
    </location>
</feature>